<reference evidence="1" key="1">
    <citation type="submission" date="2014-09" db="EMBL/GenBank/DDBJ databases">
        <authorList>
            <person name="Magalhaes I.L.F."/>
            <person name="Oliveira U."/>
            <person name="Santos F.R."/>
            <person name="Vidigal T.H.D.A."/>
            <person name="Brescovit A.D."/>
            <person name="Santos A.J."/>
        </authorList>
    </citation>
    <scope>NUCLEOTIDE SEQUENCE</scope>
    <source>
        <tissue evidence="1">Shoot tissue taken approximately 20 cm above the soil surface</tissue>
    </source>
</reference>
<sequence length="47" mass="5131">MPDSTQSTLLRRHHQASTPNSAAARLLFLGVVHSAPTGFRTWQKVSA</sequence>
<protein>
    <submittedName>
        <fullName evidence="1">Uncharacterized protein</fullName>
    </submittedName>
</protein>
<dbReference type="AlphaFoldDB" id="A0A0A9A9W5"/>
<name>A0A0A9A9W5_ARUDO</name>
<proteinExistence type="predicted"/>
<dbReference type="EMBL" id="GBRH01250014">
    <property type="protein sequence ID" value="JAD47881.1"/>
    <property type="molecule type" value="Transcribed_RNA"/>
</dbReference>
<accession>A0A0A9A9W5</accession>
<evidence type="ECO:0000313" key="1">
    <source>
        <dbReference type="EMBL" id="JAD47881.1"/>
    </source>
</evidence>
<organism evidence="1">
    <name type="scientific">Arundo donax</name>
    <name type="common">Giant reed</name>
    <name type="synonym">Donax arundinaceus</name>
    <dbReference type="NCBI Taxonomy" id="35708"/>
    <lineage>
        <taxon>Eukaryota</taxon>
        <taxon>Viridiplantae</taxon>
        <taxon>Streptophyta</taxon>
        <taxon>Embryophyta</taxon>
        <taxon>Tracheophyta</taxon>
        <taxon>Spermatophyta</taxon>
        <taxon>Magnoliopsida</taxon>
        <taxon>Liliopsida</taxon>
        <taxon>Poales</taxon>
        <taxon>Poaceae</taxon>
        <taxon>PACMAD clade</taxon>
        <taxon>Arundinoideae</taxon>
        <taxon>Arundineae</taxon>
        <taxon>Arundo</taxon>
    </lineage>
</organism>
<reference evidence="1" key="2">
    <citation type="journal article" date="2015" name="Data Brief">
        <title>Shoot transcriptome of the giant reed, Arundo donax.</title>
        <authorList>
            <person name="Barrero R.A."/>
            <person name="Guerrero F.D."/>
            <person name="Moolhuijzen P."/>
            <person name="Goolsby J.A."/>
            <person name="Tidwell J."/>
            <person name="Bellgard S.E."/>
            <person name="Bellgard M.I."/>
        </authorList>
    </citation>
    <scope>NUCLEOTIDE SEQUENCE</scope>
    <source>
        <tissue evidence="1">Shoot tissue taken approximately 20 cm above the soil surface</tissue>
    </source>
</reference>